<reference evidence="6" key="1">
    <citation type="submission" date="2023-05" db="EMBL/GenBank/DDBJ databases">
        <title>Colonisation of extended spectrum b-lactamase- and carbapenemase-producing bacteria on hospital surfaces from low- and middle-income countries.</title>
        <authorList>
            <person name="Nieto-Rosado M."/>
            <person name="Sands K."/>
            <person name="Iregbu K."/>
            <person name="Zahra R."/>
            <person name="Mazarati J.B."/>
            <person name="Mehtar S."/>
            <person name="Barnards-Group B."/>
            <person name="Walsh T.R."/>
        </authorList>
    </citation>
    <scope>NUCLEOTIDE SEQUENCE</scope>
    <source>
        <strain evidence="6">PP-E493</strain>
    </source>
</reference>
<dbReference type="EMBL" id="JASGOQ010000001">
    <property type="protein sequence ID" value="MDV5391912.1"/>
    <property type="molecule type" value="Genomic_DNA"/>
</dbReference>
<comment type="caution">
    <text evidence="6">The sequence shown here is derived from an EMBL/GenBank/DDBJ whole genome shotgun (WGS) entry which is preliminary data.</text>
</comment>
<dbReference type="NCBIfam" id="NF006587">
    <property type="entry name" value="PRK09116.1"/>
    <property type="match status" value="1"/>
</dbReference>
<dbReference type="CDD" id="cd00834">
    <property type="entry name" value="KAS_I_II"/>
    <property type="match status" value="1"/>
</dbReference>
<evidence type="ECO:0000256" key="1">
    <source>
        <dbReference type="ARBA" id="ARBA00005194"/>
    </source>
</evidence>
<dbReference type="Pfam" id="PF02801">
    <property type="entry name" value="Ketoacyl-synt_C"/>
    <property type="match status" value="1"/>
</dbReference>
<dbReference type="FunFam" id="3.40.47.10:FF:000018">
    <property type="entry name" value="3-oxoacyl-[acyl-carrier-protein] synthase 2"/>
    <property type="match status" value="1"/>
</dbReference>
<dbReference type="PANTHER" id="PTHR11712">
    <property type="entry name" value="POLYKETIDE SYNTHASE-RELATED"/>
    <property type="match status" value="1"/>
</dbReference>
<evidence type="ECO:0000259" key="5">
    <source>
        <dbReference type="PROSITE" id="PS52004"/>
    </source>
</evidence>
<evidence type="ECO:0000313" key="7">
    <source>
        <dbReference type="Proteomes" id="UP001187859"/>
    </source>
</evidence>
<dbReference type="InterPro" id="IPR018201">
    <property type="entry name" value="Ketoacyl_synth_AS"/>
</dbReference>
<dbReference type="InterPro" id="IPR014031">
    <property type="entry name" value="Ketoacyl_synth_C"/>
</dbReference>
<accession>A0AAE4TM22</accession>
<sequence length="420" mass="44770">MTEPTNPTRLGRRVVVTGIGGITALGHDWPSIANRLKAQKNCVVTMADWDKYDGLNTRLAAPVTDFEVPSHYSRKKIRSMGRVSIMATRASELALIDAGLLDDPIVTSGEMGIAYGSSTGSTDPITAFGDMLKTGDMSGVTATSYIRMMAHTTAVNVGVFFGLKGRIHTTSSACTSGSQGIGYAYEAIKYGQQTLMLAGGGEELCPTEAVVFDTLFATSTKNTTPELSPRPFDAQRDGLVIGEGACTLVLEELEHAKARGAKIYAEIVGFGTNSDGQHVTQPNSETMEIAIRLALKDAALTPDAIGYVNAHGTATDRGDIAESHATHAVFGADMPISSLKSYTGHTLGACGALEAWVSIEMMNAGWFAPTLNLDNIDPECAALDYIRGEPRTLDTDYVMSNNFAFGGINTSLIFKRWKTT</sequence>
<evidence type="ECO:0000256" key="4">
    <source>
        <dbReference type="RuleBase" id="RU003694"/>
    </source>
</evidence>
<dbReference type="InterPro" id="IPR014030">
    <property type="entry name" value="Ketoacyl_synth_N"/>
</dbReference>
<proteinExistence type="inferred from homology"/>
<dbReference type="RefSeq" id="WP_037424991.1">
    <property type="nucleotide sequence ID" value="NZ_AP026732.1"/>
</dbReference>
<feature type="domain" description="Ketosynthase family 3 (KS3)" evidence="5">
    <location>
        <begin position="11"/>
        <end position="416"/>
    </location>
</feature>
<keyword evidence="3 4" id="KW-0808">Transferase</keyword>
<organism evidence="6 7">
    <name type="scientific">Shewanella xiamenensis</name>
    <dbReference type="NCBI Taxonomy" id="332186"/>
    <lineage>
        <taxon>Bacteria</taxon>
        <taxon>Pseudomonadati</taxon>
        <taxon>Pseudomonadota</taxon>
        <taxon>Gammaproteobacteria</taxon>
        <taxon>Alteromonadales</taxon>
        <taxon>Shewanellaceae</taxon>
        <taxon>Shewanella</taxon>
    </lineage>
</organism>
<name>A0AAE4TM22_9GAMM</name>
<dbReference type="GO" id="GO:0005829">
    <property type="term" value="C:cytosol"/>
    <property type="evidence" value="ECO:0007669"/>
    <property type="project" value="TreeGrafter"/>
</dbReference>
<evidence type="ECO:0000256" key="2">
    <source>
        <dbReference type="ARBA" id="ARBA00008467"/>
    </source>
</evidence>
<comment type="similarity">
    <text evidence="2 4">Belongs to the thiolase-like superfamily. Beta-ketoacyl-ACP synthases family.</text>
</comment>
<dbReference type="SUPFAM" id="SSF53901">
    <property type="entry name" value="Thiolase-like"/>
    <property type="match status" value="2"/>
</dbReference>
<dbReference type="InterPro" id="IPR020841">
    <property type="entry name" value="PKS_Beta-ketoAc_synthase_dom"/>
</dbReference>
<gene>
    <name evidence="6" type="ORF">QM089_17040</name>
</gene>
<dbReference type="Pfam" id="PF00109">
    <property type="entry name" value="ketoacyl-synt"/>
    <property type="match status" value="1"/>
</dbReference>
<dbReference type="Proteomes" id="UP001187859">
    <property type="component" value="Unassembled WGS sequence"/>
</dbReference>
<dbReference type="SMART" id="SM00825">
    <property type="entry name" value="PKS_KS"/>
    <property type="match status" value="1"/>
</dbReference>
<dbReference type="GO" id="GO:0004315">
    <property type="term" value="F:3-oxoacyl-[acyl-carrier-protein] synthase activity"/>
    <property type="evidence" value="ECO:0007669"/>
    <property type="project" value="UniProtKB-EC"/>
</dbReference>
<keyword evidence="6" id="KW-0012">Acyltransferase</keyword>
<dbReference type="PROSITE" id="PS52004">
    <property type="entry name" value="KS3_2"/>
    <property type="match status" value="1"/>
</dbReference>
<dbReference type="EC" id="2.3.1.179" evidence="6"/>
<evidence type="ECO:0000256" key="3">
    <source>
        <dbReference type="ARBA" id="ARBA00022679"/>
    </source>
</evidence>
<dbReference type="Gene3D" id="3.40.47.10">
    <property type="match status" value="2"/>
</dbReference>
<dbReference type="AlphaFoldDB" id="A0AAE4TM22"/>
<comment type="pathway">
    <text evidence="1">Lipid metabolism; fatty acid biosynthesis.</text>
</comment>
<dbReference type="PANTHER" id="PTHR11712:SF325">
    <property type="entry name" value="3-OXOACYL-(ACYL-CARRIER-PROTEIN) SYNTHASE II FABF"/>
    <property type="match status" value="1"/>
</dbReference>
<dbReference type="InterPro" id="IPR016039">
    <property type="entry name" value="Thiolase-like"/>
</dbReference>
<protein>
    <submittedName>
        <fullName evidence="6">Beta-ketoacyl-ACP synthase</fullName>
        <ecNumber evidence="6">2.3.1.179</ecNumber>
    </submittedName>
</protein>
<dbReference type="GO" id="GO:0006633">
    <property type="term" value="P:fatty acid biosynthetic process"/>
    <property type="evidence" value="ECO:0007669"/>
    <property type="project" value="InterPro"/>
</dbReference>
<evidence type="ECO:0000313" key="6">
    <source>
        <dbReference type="EMBL" id="MDV5391912.1"/>
    </source>
</evidence>
<dbReference type="PROSITE" id="PS00606">
    <property type="entry name" value="KS3_1"/>
    <property type="match status" value="1"/>
</dbReference>
<dbReference type="InterPro" id="IPR000794">
    <property type="entry name" value="Beta-ketoacyl_synthase"/>
</dbReference>